<feature type="domain" description="Solute-binding protein family 3/N-terminal" evidence="6">
    <location>
        <begin position="47"/>
        <end position="268"/>
    </location>
</feature>
<protein>
    <submittedName>
        <fullName evidence="7">Amino acid ABC transporter substrate-binding protein, PAAT family</fullName>
    </submittedName>
</protein>
<gene>
    <name evidence="7" type="ORF">SAMN04488503_1098</name>
</gene>
<organism evidence="7 8">
    <name type="scientific">Humidesulfovibrio mexicanus</name>
    <dbReference type="NCBI Taxonomy" id="147047"/>
    <lineage>
        <taxon>Bacteria</taxon>
        <taxon>Pseudomonadati</taxon>
        <taxon>Thermodesulfobacteriota</taxon>
        <taxon>Desulfovibrionia</taxon>
        <taxon>Desulfovibrionales</taxon>
        <taxon>Desulfovibrionaceae</taxon>
        <taxon>Humidesulfovibrio</taxon>
    </lineage>
</organism>
<feature type="chain" id="PRO_5013257948" evidence="5">
    <location>
        <begin position="19"/>
        <end position="268"/>
    </location>
</feature>
<evidence type="ECO:0000313" key="8">
    <source>
        <dbReference type="Proteomes" id="UP000198324"/>
    </source>
</evidence>
<dbReference type="Proteomes" id="UP000198324">
    <property type="component" value="Unassembled WGS sequence"/>
</dbReference>
<comment type="subcellular location">
    <subcellularLocation>
        <location evidence="1">Cell envelope</location>
    </subcellularLocation>
</comment>
<dbReference type="RefSeq" id="WP_235641513.1">
    <property type="nucleotide sequence ID" value="NZ_FZOC01000002.1"/>
</dbReference>
<name>A0A238YYK2_9BACT</name>
<dbReference type="PANTHER" id="PTHR35936">
    <property type="entry name" value="MEMBRANE-BOUND LYTIC MUREIN TRANSGLYCOSYLASE F"/>
    <property type="match status" value="1"/>
</dbReference>
<keyword evidence="8" id="KW-1185">Reference proteome</keyword>
<evidence type="ECO:0000313" key="7">
    <source>
        <dbReference type="EMBL" id="SNR76147.1"/>
    </source>
</evidence>
<evidence type="ECO:0000256" key="1">
    <source>
        <dbReference type="ARBA" id="ARBA00004196"/>
    </source>
</evidence>
<sequence>MKRLFKSLLVAAAVSVMALGVVGCGEKKEEAAPNAANATAAAPAPKTIVFASDATYPPMQYTNDQKEIVGFEVDVIKAVAEKAGFKAEFKNVAWDGIFAGLAAGKYDAISSSVSITDERKATMDFSDPIIPIEQMLVVAKDNAATDLAALKGKSIGAQIGTTSYLVIKDEKGFKAIKTYDEVGLAMEDLVKGSIQAVVADSPVAVDYTTKKYADKIKIAATLKSDKVENIGIAVKKGNQEVIDLVNKGLAAIKADGTFDKIKEQHQMK</sequence>
<reference evidence="7 8" key="1">
    <citation type="submission" date="2017-06" db="EMBL/GenBank/DDBJ databases">
        <authorList>
            <person name="Kim H.J."/>
            <person name="Triplett B.A."/>
        </authorList>
    </citation>
    <scope>NUCLEOTIDE SEQUENCE [LARGE SCALE GENOMIC DNA]</scope>
    <source>
        <strain evidence="7 8">DSM 13116</strain>
    </source>
</reference>
<dbReference type="CDD" id="cd13624">
    <property type="entry name" value="PBP2_Arg_Lys_His"/>
    <property type="match status" value="1"/>
</dbReference>
<dbReference type="EMBL" id="FZOC01000002">
    <property type="protein sequence ID" value="SNR76147.1"/>
    <property type="molecule type" value="Genomic_DNA"/>
</dbReference>
<dbReference type="InterPro" id="IPR001638">
    <property type="entry name" value="Solute-binding_3/MltF_N"/>
</dbReference>
<dbReference type="AlphaFoldDB" id="A0A238YYK2"/>
<comment type="similarity">
    <text evidence="2 4">Belongs to the bacterial solute-binding protein 3 family.</text>
</comment>
<proteinExistence type="inferred from homology"/>
<dbReference type="PROSITE" id="PS51257">
    <property type="entry name" value="PROKAR_LIPOPROTEIN"/>
    <property type="match status" value="1"/>
</dbReference>
<dbReference type="Pfam" id="PF00497">
    <property type="entry name" value="SBP_bac_3"/>
    <property type="match status" value="1"/>
</dbReference>
<dbReference type="SMART" id="SM00062">
    <property type="entry name" value="PBPb"/>
    <property type="match status" value="1"/>
</dbReference>
<dbReference type="Gene3D" id="3.40.190.10">
    <property type="entry name" value="Periplasmic binding protein-like II"/>
    <property type="match status" value="2"/>
</dbReference>
<dbReference type="PANTHER" id="PTHR35936:SF17">
    <property type="entry name" value="ARGININE-BINDING EXTRACELLULAR PROTEIN ARTP"/>
    <property type="match status" value="1"/>
</dbReference>
<accession>A0A238YYK2</accession>
<dbReference type="InterPro" id="IPR018313">
    <property type="entry name" value="SBP_3_CS"/>
</dbReference>
<evidence type="ECO:0000259" key="6">
    <source>
        <dbReference type="SMART" id="SM00062"/>
    </source>
</evidence>
<evidence type="ECO:0000256" key="4">
    <source>
        <dbReference type="RuleBase" id="RU003744"/>
    </source>
</evidence>
<evidence type="ECO:0000256" key="2">
    <source>
        <dbReference type="ARBA" id="ARBA00010333"/>
    </source>
</evidence>
<feature type="signal peptide" evidence="5">
    <location>
        <begin position="1"/>
        <end position="18"/>
    </location>
</feature>
<dbReference type="SUPFAM" id="SSF53850">
    <property type="entry name" value="Periplasmic binding protein-like II"/>
    <property type="match status" value="1"/>
</dbReference>
<evidence type="ECO:0000256" key="5">
    <source>
        <dbReference type="SAM" id="SignalP"/>
    </source>
</evidence>
<keyword evidence="3 5" id="KW-0732">Signal</keyword>
<dbReference type="GO" id="GO:0030313">
    <property type="term" value="C:cell envelope"/>
    <property type="evidence" value="ECO:0007669"/>
    <property type="project" value="UniProtKB-SubCell"/>
</dbReference>
<evidence type="ECO:0000256" key="3">
    <source>
        <dbReference type="ARBA" id="ARBA00022729"/>
    </source>
</evidence>
<dbReference type="PROSITE" id="PS01039">
    <property type="entry name" value="SBP_BACTERIAL_3"/>
    <property type="match status" value="1"/>
</dbReference>